<dbReference type="AlphaFoldDB" id="A0A1M4E750"/>
<proteinExistence type="predicted"/>
<reference evidence="2" key="1">
    <citation type="submission" date="2016-04" db="EMBL/GenBank/DDBJ databases">
        <authorList>
            <person name="Evans L.H."/>
            <person name="Alamgir A."/>
            <person name="Owens N."/>
            <person name="Weber N.D."/>
            <person name="Virtaneva K."/>
            <person name="Barbian K."/>
            <person name="Babar A."/>
            <person name="Rosenke K."/>
        </authorList>
    </citation>
    <scope>NUCLEOTIDE SEQUENCE</scope>
    <source>
        <strain evidence="2">Nono1</strain>
    </source>
</reference>
<dbReference type="EMBL" id="LT559118">
    <property type="protein sequence ID" value="SBO94568.1"/>
    <property type="molecule type" value="Genomic_DNA"/>
</dbReference>
<sequence length="99" mass="11017">MPDLGIDMERHLCCIPLQGAVVTPDPAPARRVVVPAARRADTARRGKLPDPEGRPDPRPPGRSPYGSHRRALALYLVAPGTVCPDQHPFKTRPVRRERW</sequence>
<gene>
    <name evidence="2" type="ORF">BN4615_P4084</name>
</gene>
<protein>
    <submittedName>
        <fullName evidence="2">Uncharacterized protein</fullName>
    </submittedName>
</protein>
<evidence type="ECO:0000313" key="2">
    <source>
        <dbReference type="EMBL" id="SBO94568.1"/>
    </source>
</evidence>
<organism evidence="2">
    <name type="scientific">Nonomuraea gerenzanensis</name>
    <dbReference type="NCBI Taxonomy" id="93944"/>
    <lineage>
        <taxon>Bacteria</taxon>
        <taxon>Bacillati</taxon>
        <taxon>Actinomycetota</taxon>
        <taxon>Actinomycetes</taxon>
        <taxon>Streptosporangiales</taxon>
        <taxon>Streptosporangiaceae</taxon>
        <taxon>Nonomuraea</taxon>
    </lineage>
</organism>
<feature type="region of interest" description="Disordered" evidence="1">
    <location>
        <begin position="32"/>
        <end position="68"/>
    </location>
</feature>
<name>A0A1M4E750_9ACTN</name>
<evidence type="ECO:0000256" key="1">
    <source>
        <dbReference type="SAM" id="MobiDB-lite"/>
    </source>
</evidence>
<accession>A0A1M4E750</accession>
<feature type="compositionally biased region" description="Basic and acidic residues" evidence="1">
    <location>
        <begin position="38"/>
        <end position="59"/>
    </location>
</feature>